<comment type="caution">
    <text evidence="1">The sequence shown here is derived from an EMBL/GenBank/DDBJ whole genome shotgun (WGS) entry which is preliminary data.</text>
</comment>
<protein>
    <submittedName>
        <fullName evidence="1">Uncharacterized protein</fullName>
    </submittedName>
</protein>
<evidence type="ECO:0000313" key="1">
    <source>
        <dbReference type="EMBL" id="KAK1880662.1"/>
    </source>
</evidence>
<dbReference type="Proteomes" id="UP001228049">
    <property type="component" value="Unassembled WGS sequence"/>
</dbReference>
<dbReference type="PANTHER" id="PTHR37162">
    <property type="entry name" value="HAT FAMILY DIMERISATION DOMAINCONTAINING PROTEIN-RELATED"/>
    <property type="match status" value="1"/>
</dbReference>
<name>A0AAD9BBC3_DISEL</name>
<dbReference type="AlphaFoldDB" id="A0AAD9BBC3"/>
<keyword evidence="2" id="KW-1185">Reference proteome</keyword>
<reference evidence="1" key="1">
    <citation type="submission" date="2023-04" db="EMBL/GenBank/DDBJ databases">
        <title>Chromosome-level genome of Chaenocephalus aceratus.</title>
        <authorList>
            <person name="Park H."/>
        </authorList>
    </citation>
    <scope>NUCLEOTIDE SEQUENCE</scope>
    <source>
        <strain evidence="1">DE</strain>
        <tissue evidence="1">Muscle</tissue>
    </source>
</reference>
<proteinExistence type="predicted"/>
<dbReference type="InterPro" id="IPR012337">
    <property type="entry name" value="RNaseH-like_sf"/>
</dbReference>
<evidence type="ECO:0000313" key="2">
    <source>
        <dbReference type="Proteomes" id="UP001228049"/>
    </source>
</evidence>
<accession>A0AAD9BBC3</accession>
<organism evidence="1 2">
    <name type="scientific">Dissostichus eleginoides</name>
    <name type="common">Patagonian toothfish</name>
    <name type="synonym">Dissostichus amissus</name>
    <dbReference type="NCBI Taxonomy" id="100907"/>
    <lineage>
        <taxon>Eukaryota</taxon>
        <taxon>Metazoa</taxon>
        <taxon>Chordata</taxon>
        <taxon>Craniata</taxon>
        <taxon>Vertebrata</taxon>
        <taxon>Euteleostomi</taxon>
        <taxon>Actinopterygii</taxon>
        <taxon>Neopterygii</taxon>
        <taxon>Teleostei</taxon>
        <taxon>Neoteleostei</taxon>
        <taxon>Acanthomorphata</taxon>
        <taxon>Eupercaria</taxon>
        <taxon>Perciformes</taxon>
        <taxon>Notothenioidei</taxon>
        <taxon>Nototheniidae</taxon>
        <taxon>Dissostichus</taxon>
    </lineage>
</organism>
<dbReference type="PANTHER" id="PTHR37162:SF10">
    <property type="entry name" value="DUF4371 DOMAIN-CONTAINING PROTEIN"/>
    <property type="match status" value="1"/>
</dbReference>
<dbReference type="SUPFAM" id="SSF53098">
    <property type="entry name" value="Ribonuclease H-like"/>
    <property type="match status" value="1"/>
</dbReference>
<gene>
    <name evidence="1" type="ORF">KUDE01_026186</name>
</gene>
<dbReference type="EMBL" id="JASDAP010000025">
    <property type="protein sequence ID" value="KAK1880662.1"/>
    <property type="molecule type" value="Genomic_DNA"/>
</dbReference>
<sequence length="626" mass="72004">MYRPGRNKWEAECIVCKACTYDVCVSSKGAGDLKAHMDTDKHRKAVQGESLSAKLTDFFVRPGKTEDAVNAAEGAFAFHTVKHHNSYRSMDCTSALLKKAFPDSDTAKKFSSARTKTEAIVNGVIAPHSIDVAHEALKEIQYCGVSTDGSNHGAVKIFPIIIQYFDWKRGGMQTKLIEVKDTPNETAETIAQYLIETLAKNNLSEKCIAFTGDNCNTNFGGIRRDEGGKNVFANLKRLLQKNTLIGVGCPAHILNNCVHHGADTIDIDLENIMFKIYQYFHIYTVRTESLKEYCDFVDIEYRRMLSHSKTRWLSLFPGIERMIQMFPALKAFFLSQQKPPIVIKKFFENEFSEIYLWHMHSLMSAFHTHIQDMEKEKNSIMEVKKIMNSIHTILLERKSNNFMSLKVKGLLAQKRSDGLGKEYDQFCADVQGLYSTCLEYLEKWMTPMEEFSTFTWMDLSEPPEWNDVEACIKFLGEKGVVIDDVKCFDQVTNLKRFTERCNRDEEFSGLQVHQKWTKYFEKAKSIACYSELLKIAQFVFALSSHNANVERVFSLMQSQWTKERNQLSVESLKGILFVQYNLKDMSCKDFHAYLLSNRKLLGKISSTAKYRWADKEDEEEKQDEED</sequence>